<dbReference type="OrthoDB" id="9949649at2"/>
<dbReference type="Proteomes" id="UP000295724">
    <property type="component" value="Unassembled WGS sequence"/>
</dbReference>
<keyword evidence="1" id="KW-0732">Signal</keyword>
<comment type="caution">
    <text evidence="2">The sequence shown here is derived from an EMBL/GenBank/DDBJ whole genome shotgun (WGS) entry which is preliminary data.</text>
</comment>
<dbReference type="RefSeq" id="WP_099018146.1">
    <property type="nucleotide sequence ID" value="NZ_NIHB01000001.1"/>
</dbReference>
<organism evidence="2 3">
    <name type="scientific">Marinicella litoralis</name>
    <dbReference type="NCBI Taxonomy" id="644220"/>
    <lineage>
        <taxon>Bacteria</taxon>
        <taxon>Pseudomonadati</taxon>
        <taxon>Pseudomonadota</taxon>
        <taxon>Gammaproteobacteria</taxon>
        <taxon>Lysobacterales</taxon>
        <taxon>Marinicellaceae</taxon>
        <taxon>Marinicella</taxon>
    </lineage>
</organism>
<evidence type="ECO:0000313" key="3">
    <source>
        <dbReference type="Proteomes" id="UP000295724"/>
    </source>
</evidence>
<sequence length="150" mass="17056">MNQLIYKAFISTFLLLLLTACGTPNTRKDLQNLPSLIEIVALDLNQQTIKLRISHRNQSPRLDNQLSCQLAVKDFAPITLQALKIPDLTTFATETVQSTFKSTQLNASLKQYKALPYVLDCFLFSSTFMKEHIISKATIYRIPGEQNSYR</sequence>
<reference evidence="2 3" key="1">
    <citation type="submission" date="2019-03" db="EMBL/GenBank/DDBJ databases">
        <title>Genomic Encyclopedia of Type Strains, Phase IV (KMG-IV): sequencing the most valuable type-strain genomes for metagenomic binning, comparative biology and taxonomic classification.</title>
        <authorList>
            <person name="Goeker M."/>
        </authorList>
    </citation>
    <scope>NUCLEOTIDE SEQUENCE [LARGE SCALE GENOMIC DNA]</scope>
    <source>
        <strain evidence="2 3">DSM 25488</strain>
    </source>
</reference>
<accession>A0A4R6XX86</accession>
<proteinExistence type="predicted"/>
<feature type="chain" id="PRO_5021034436" description="Lipoprotein" evidence="1">
    <location>
        <begin position="23"/>
        <end position="150"/>
    </location>
</feature>
<evidence type="ECO:0000256" key="1">
    <source>
        <dbReference type="SAM" id="SignalP"/>
    </source>
</evidence>
<keyword evidence="3" id="KW-1185">Reference proteome</keyword>
<dbReference type="PROSITE" id="PS51257">
    <property type="entry name" value="PROKAR_LIPOPROTEIN"/>
    <property type="match status" value="1"/>
</dbReference>
<dbReference type="AlphaFoldDB" id="A0A4R6XX86"/>
<evidence type="ECO:0008006" key="4">
    <source>
        <dbReference type="Google" id="ProtNLM"/>
    </source>
</evidence>
<evidence type="ECO:0000313" key="2">
    <source>
        <dbReference type="EMBL" id="TDR23199.1"/>
    </source>
</evidence>
<gene>
    <name evidence="2" type="ORF">C8D91_0058</name>
</gene>
<feature type="signal peptide" evidence="1">
    <location>
        <begin position="1"/>
        <end position="22"/>
    </location>
</feature>
<name>A0A4R6XX86_9GAMM</name>
<protein>
    <recommendedName>
        <fullName evidence="4">Lipoprotein</fullName>
    </recommendedName>
</protein>
<dbReference type="EMBL" id="SNZB01000001">
    <property type="protein sequence ID" value="TDR23199.1"/>
    <property type="molecule type" value="Genomic_DNA"/>
</dbReference>